<dbReference type="InterPro" id="IPR000086">
    <property type="entry name" value="NUDIX_hydrolase_dom"/>
</dbReference>
<organism evidence="7 8">
    <name type="scientific">Krasilnikovia cinnamomea</name>
    <dbReference type="NCBI Taxonomy" id="349313"/>
    <lineage>
        <taxon>Bacteria</taxon>
        <taxon>Bacillati</taxon>
        <taxon>Actinomycetota</taxon>
        <taxon>Actinomycetes</taxon>
        <taxon>Micromonosporales</taxon>
        <taxon>Micromonosporaceae</taxon>
        <taxon>Krasilnikovia</taxon>
    </lineage>
</organism>
<feature type="region of interest" description="Disordered" evidence="5">
    <location>
        <begin position="146"/>
        <end position="169"/>
    </location>
</feature>
<evidence type="ECO:0000259" key="6">
    <source>
        <dbReference type="PROSITE" id="PS51462"/>
    </source>
</evidence>
<keyword evidence="3 4" id="KW-0378">Hydrolase</keyword>
<name>A0A4Q7ZIQ5_9ACTN</name>
<dbReference type="CDD" id="cd18879">
    <property type="entry name" value="NUDIX_Hydrolase"/>
    <property type="match status" value="1"/>
</dbReference>
<dbReference type="EMBL" id="SHKY01000001">
    <property type="protein sequence ID" value="RZU50341.1"/>
    <property type="molecule type" value="Genomic_DNA"/>
</dbReference>
<dbReference type="Gene3D" id="3.90.79.10">
    <property type="entry name" value="Nucleoside Triphosphate Pyrophosphohydrolase"/>
    <property type="match status" value="1"/>
</dbReference>
<evidence type="ECO:0000256" key="5">
    <source>
        <dbReference type="SAM" id="MobiDB-lite"/>
    </source>
</evidence>
<dbReference type="InterPro" id="IPR020476">
    <property type="entry name" value="Nudix_hydrolase"/>
</dbReference>
<dbReference type="InterPro" id="IPR015797">
    <property type="entry name" value="NUDIX_hydrolase-like_dom_sf"/>
</dbReference>
<gene>
    <name evidence="7" type="ORF">EV385_2109</name>
</gene>
<evidence type="ECO:0000256" key="1">
    <source>
        <dbReference type="ARBA" id="ARBA00001946"/>
    </source>
</evidence>
<dbReference type="Pfam" id="PF00293">
    <property type="entry name" value="NUDIX"/>
    <property type="match status" value="1"/>
</dbReference>
<dbReference type="InterPro" id="IPR020084">
    <property type="entry name" value="NUDIX_hydrolase_CS"/>
</dbReference>
<comment type="caution">
    <text evidence="7">The sequence shown here is derived from an EMBL/GenBank/DDBJ whole genome shotgun (WGS) entry which is preliminary data.</text>
</comment>
<reference evidence="7 8" key="1">
    <citation type="submission" date="2019-02" db="EMBL/GenBank/DDBJ databases">
        <title>Sequencing the genomes of 1000 actinobacteria strains.</title>
        <authorList>
            <person name="Klenk H.-P."/>
        </authorList>
    </citation>
    <scope>NUCLEOTIDE SEQUENCE [LARGE SCALE GENOMIC DNA]</scope>
    <source>
        <strain evidence="7 8">DSM 45162</strain>
    </source>
</reference>
<evidence type="ECO:0000256" key="3">
    <source>
        <dbReference type="ARBA" id="ARBA00022801"/>
    </source>
</evidence>
<dbReference type="PANTHER" id="PTHR43046">
    <property type="entry name" value="GDP-MANNOSE MANNOSYL HYDROLASE"/>
    <property type="match status" value="1"/>
</dbReference>
<keyword evidence="8" id="KW-1185">Reference proteome</keyword>
<proteinExistence type="inferred from homology"/>
<feature type="domain" description="Nudix hydrolase" evidence="6">
    <location>
        <begin position="19"/>
        <end position="148"/>
    </location>
</feature>
<evidence type="ECO:0000313" key="7">
    <source>
        <dbReference type="EMBL" id="RZU50341.1"/>
    </source>
</evidence>
<dbReference type="AlphaFoldDB" id="A0A4Q7ZIQ5"/>
<sequence>MPVSPYIARLRAHVGHDLLLLPGVSAVVHNAAGHLLLARRSDNGRWSLPAGIIDPGEQPSDTVIREVFEETGVHVEIERVGGVATHPVVYPNGDICEYLNVWFRCRAVGGAPRTDGDESLEVGWFALDDLPELDDWARLRIDTTRDPDGPAWHVQPGERHPALGQPDAL</sequence>
<dbReference type="GO" id="GO:0016787">
    <property type="term" value="F:hydrolase activity"/>
    <property type="evidence" value="ECO:0007669"/>
    <property type="project" value="UniProtKB-KW"/>
</dbReference>
<dbReference type="Proteomes" id="UP000292564">
    <property type="component" value="Unassembled WGS sequence"/>
</dbReference>
<dbReference type="PRINTS" id="PR00502">
    <property type="entry name" value="NUDIXFAMILY"/>
</dbReference>
<dbReference type="PANTHER" id="PTHR43046:SF16">
    <property type="entry name" value="ADP-RIBOSE PYROPHOSPHATASE YJHB-RELATED"/>
    <property type="match status" value="1"/>
</dbReference>
<accession>A0A4Q7ZIQ5</accession>
<dbReference type="SUPFAM" id="SSF55811">
    <property type="entry name" value="Nudix"/>
    <property type="match status" value="1"/>
</dbReference>
<protein>
    <submittedName>
        <fullName evidence="7">8-oxo-dGTP diphosphatase</fullName>
    </submittedName>
</protein>
<comment type="similarity">
    <text evidence="2 4">Belongs to the Nudix hydrolase family.</text>
</comment>
<comment type="cofactor">
    <cofactor evidence="1">
        <name>Mg(2+)</name>
        <dbReference type="ChEBI" id="CHEBI:18420"/>
    </cofactor>
</comment>
<dbReference type="PROSITE" id="PS00893">
    <property type="entry name" value="NUDIX_BOX"/>
    <property type="match status" value="1"/>
</dbReference>
<evidence type="ECO:0000256" key="2">
    <source>
        <dbReference type="ARBA" id="ARBA00005582"/>
    </source>
</evidence>
<evidence type="ECO:0000313" key="8">
    <source>
        <dbReference type="Proteomes" id="UP000292564"/>
    </source>
</evidence>
<dbReference type="OrthoDB" id="9814308at2"/>
<dbReference type="PROSITE" id="PS51462">
    <property type="entry name" value="NUDIX"/>
    <property type="match status" value="1"/>
</dbReference>
<dbReference type="RefSeq" id="WP_130509291.1">
    <property type="nucleotide sequence ID" value="NZ_SHKY01000001.1"/>
</dbReference>
<evidence type="ECO:0000256" key="4">
    <source>
        <dbReference type="RuleBase" id="RU003476"/>
    </source>
</evidence>